<dbReference type="Proteomes" id="UP000789525">
    <property type="component" value="Unassembled WGS sequence"/>
</dbReference>
<name>A0ACA9MKE9_9GLOM</name>
<protein>
    <submittedName>
        <fullName evidence="1">2455_t:CDS:1</fullName>
    </submittedName>
</protein>
<reference evidence="1" key="1">
    <citation type="submission" date="2021-06" db="EMBL/GenBank/DDBJ databases">
        <authorList>
            <person name="Kallberg Y."/>
            <person name="Tangrot J."/>
            <person name="Rosling A."/>
        </authorList>
    </citation>
    <scope>NUCLEOTIDE SEQUENCE</scope>
    <source>
        <strain evidence="1">CL356</strain>
    </source>
</reference>
<dbReference type="EMBL" id="CAJVPT010013727">
    <property type="protein sequence ID" value="CAG8598387.1"/>
    <property type="molecule type" value="Genomic_DNA"/>
</dbReference>
<comment type="caution">
    <text evidence="1">The sequence shown here is derived from an EMBL/GenBank/DDBJ whole genome shotgun (WGS) entry which is preliminary data.</text>
</comment>
<gene>
    <name evidence="1" type="ORF">ACOLOM_LOCUS6587</name>
</gene>
<organism evidence="1 2">
    <name type="scientific">Acaulospora colombiana</name>
    <dbReference type="NCBI Taxonomy" id="27376"/>
    <lineage>
        <taxon>Eukaryota</taxon>
        <taxon>Fungi</taxon>
        <taxon>Fungi incertae sedis</taxon>
        <taxon>Mucoromycota</taxon>
        <taxon>Glomeromycotina</taxon>
        <taxon>Glomeromycetes</taxon>
        <taxon>Diversisporales</taxon>
        <taxon>Acaulosporaceae</taxon>
        <taxon>Acaulospora</taxon>
    </lineage>
</organism>
<accession>A0ACA9MKE9</accession>
<sequence>MTEEQRAASYSHLYDFTSVKSLVHWFQIIRANNFQMYDELPPYSSSTALGRCCHKFPTEQIKTPVAIFYGGSDSLVNIEVLLKQLPVPVFKKEIKKYEHLGTSNLTNSLASCDITDLSYKFL</sequence>
<proteinExistence type="predicted"/>
<keyword evidence="2" id="KW-1185">Reference proteome</keyword>
<evidence type="ECO:0000313" key="2">
    <source>
        <dbReference type="Proteomes" id="UP000789525"/>
    </source>
</evidence>
<evidence type="ECO:0000313" key="1">
    <source>
        <dbReference type="EMBL" id="CAG8598387.1"/>
    </source>
</evidence>